<organism evidence="1 2">
    <name type="scientific">Vairimorpha ceranae</name>
    <dbReference type="NCBI Taxonomy" id="40302"/>
    <lineage>
        <taxon>Eukaryota</taxon>
        <taxon>Fungi</taxon>
        <taxon>Fungi incertae sedis</taxon>
        <taxon>Microsporidia</taxon>
        <taxon>Nosematidae</taxon>
        <taxon>Vairimorpha</taxon>
    </lineage>
</organism>
<name>A0A0F9WBG2_9MICR</name>
<protein>
    <submittedName>
        <fullName evidence="1">Uncharacterized protein</fullName>
    </submittedName>
</protein>
<dbReference type="GeneID" id="36321634"/>
<reference evidence="1 2" key="1">
    <citation type="journal article" date="2015" name="Environ. Microbiol.">
        <title>Genome analyses suggest the presence of polyploidy and recent human-driven expansions in eight global populations of the honeybee pathogen Nosema ceranae.</title>
        <authorList>
            <person name="Pelin A."/>
            <person name="Selman M."/>
            <person name="Aris-Brosou S."/>
            <person name="Farinelli L."/>
            <person name="Corradi N."/>
        </authorList>
    </citation>
    <scope>NUCLEOTIDE SEQUENCE [LARGE SCALE GENOMIC DNA]</scope>
    <source>
        <strain evidence="1 2">PA08 1199</strain>
    </source>
</reference>
<evidence type="ECO:0000313" key="1">
    <source>
        <dbReference type="EMBL" id="KKO74230.1"/>
    </source>
</evidence>
<keyword evidence="2" id="KW-1185">Reference proteome</keyword>
<evidence type="ECO:0000313" key="2">
    <source>
        <dbReference type="Proteomes" id="UP000034350"/>
    </source>
</evidence>
<dbReference type="EMBL" id="JPQZ01000096">
    <property type="protein sequence ID" value="KKO74230.1"/>
    <property type="molecule type" value="Genomic_DNA"/>
</dbReference>
<gene>
    <name evidence="1" type="ORF">AAJ76_960002919</name>
</gene>
<dbReference type="AlphaFoldDB" id="A0A0F9WBG2"/>
<accession>A0A0F9WBG2</accession>
<sequence>MGMSNSMACVTCKISEPTYISYKDEILKKIKNEIDNYFSKIVRSGCIQVSEIVIGRDRQYYTQNLYMMNFQRLQCF</sequence>
<dbReference type="VEuPathDB" id="MicrosporidiaDB:AAJ76_960002919"/>
<dbReference type="RefSeq" id="XP_024329972.1">
    <property type="nucleotide sequence ID" value="XM_024476677.1"/>
</dbReference>
<proteinExistence type="predicted"/>
<dbReference type="Proteomes" id="UP000034350">
    <property type="component" value="Unassembled WGS sequence"/>
</dbReference>
<comment type="caution">
    <text evidence="1">The sequence shown here is derived from an EMBL/GenBank/DDBJ whole genome shotgun (WGS) entry which is preliminary data.</text>
</comment>